<keyword evidence="4 8" id="KW-0547">Nucleotide-binding</keyword>
<keyword evidence="11" id="KW-1185">Reference proteome</keyword>
<dbReference type="InterPro" id="IPR002744">
    <property type="entry name" value="MIP18-like"/>
</dbReference>
<keyword evidence="8" id="KW-0378">Hydrolase</keyword>
<comment type="similarity">
    <text evidence="8">Belongs to the Mrp/NBP35 ATP-binding proteins family.</text>
</comment>
<evidence type="ECO:0000256" key="8">
    <source>
        <dbReference type="HAMAP-Rule" id="MF_02040"/>
    </source>
</evidence>
<dbReference type="Gene3D" id="3.30.300.130">
    <property type="entry name" value="Fe-S cluster assembly (FSCA)"/>
    <property type="match status" value="1"/>
</dbReference>
<comment type="similarity">
    <text evidence="2">In the C-terminal section; belongs to the Mrp/NBP35 ATP-binding proteins family.</text>
</comment>
<dbReference type="Gene3D" id="3.40.50.300">
    <property type="entry name" value="P-loop containing nucleotide triphosphate hydrolases"/>
    <property type="match status" value="1"/>
</dbReference>
<reference evidence="10 11" key="1">
    <citation type="submission" date="2024-02" db="EMBL/GenBank/DDBJ databases">
        <title>complete genome of Flavobacterium ginsenosidimutans Str. YTB16.</title>
        <authorList>
            <person name="Wang Q."/>
        </authorList>
    </citation>
    <scope>NUCLEOTIDE SEQUENCE [LARGE SCALE GENOMIC DNA]</scope>
    <source>
        <strain evidence="10 11">YTB16</strain>
    </source>
</reference>
<dbReference type="Proteomes" id="UP001447857">
    <property type="component" value="Chromosome"/>
</dbReference>
<evidence type="ECO:0000256" key="2">
    <source>
        <dbReference type="ARBA" id="ARBA00008205"/>
    </source>
</evidence>
<proteinExistence type="inferred from homology"/>
<comment type="function">
    <text evidence="8">Binds and transfers iron-sulfur (Fe-S) clusters to target apoproteins. Can hydrolyze ATP.</text>
</comment>
<dbReference type="InterPro" id="IPR034904">
    <property type="entry name" value="FSCA_dom_sf"/>
</dbReference>
<dbReference type="Pfam" id="PF10609">
    <property type="entry name" value="ParA"/>
    <property type="match status" value="1"/>
</dbReference>
<evidence type="ECO:0000313" key="10">
    <source>
        <dbReference type="EMBL" id="WXK51635.1"/>
    </source>
</evidence>
<dbReference type="SUPFAM" id="SSF117916">
    <property type="entry name" value="Fe-S cluster assembly (FSCA) domain-like"/>
    <property type="match status" value="1"/>
</dbReference>
<dbReference type="CDD" id="cd02037">
    <property type="entry name" value="Mrp_NBP35"/>
    <property type="match status" value="1"/>
</dbReference>
<comment type="similarity">
    <text evidence="1">In the N-terminal section; belongs to the MIP18 family.</text>
</comment>
<sequence>MKLDRKEILKALETITIAGEGKNMVESGAVTNVITFGDEAVVDLVLHTPAMHIKKRAEDDIKKTIHDLISPDAKVKVNIKVETPEKPEIKGRAIPGIKNIIAVASGKGGVGKSTVTANLAVTLAKMGFKVGVLDADIYGPSMPIMFDVENAKPVSVTVDGKSKMKPIESYEIKMLSIGFFTAPSQAVIWRGPMAAKALNQMIFDADWGELDFMLLDLPPGTGDIHLSIMQSLPITGAVVVSTPQAVALADAKKGVAMFMQDNINVPVLGIIENMAYFTPEELPENKYYIFGQEGAKNLAEDLGVPFLGEVPIVQSIREAGDYGRPAALQTASPIEKVFEEITRNVVQETVNRNESLPATEAIKITTMAGCSAVKKN</sequence>
<dbReference type="InterPro" id="IPR000808">
    <property type="entry name" value="Mrp-like_CS"/>
</dbReference>
<gene>
    <name evidence="10" type="ORF">V6624_08340</name>
</gene>
<evidence type="ECO:0000256" key="3">
    <source>
        <dbReference type="ARBA" id="ARBA00022723"/>
    </source>
</evidence>
<dbReference type="RefSeq" id="WP_111286099.1">
    <property type="nucleotide sequence ID" value="NZ_CP147988.1"/>
</dbReference>
<keyword evidence="3 8" id="KW-0479">Metal-binding</keyword>
<dbReference type="InterPro" id="IPR027417">
    <property type="entry name" value="P-loop_NTPase"/>
</dbReference>
<evidence type="ECO:0000256" key="1">
    <source>
        <dbReference type="ARBA" id="ARBA00007352"/>
    </source>
</evidence>
<dbReference type="InterPro" id="IPR019591">
    <property type="entry name" value="Mrp/NBP35_ATP-bd"/>
</dbReference>
<feature type="binding site" evidence="8">
    <location>
        <begin position="106"/>
        <end position="113"/>
    </location>
    <ligand>
        <name>ATP</name>
        <dbReference type="ChEBI" id="CHEBI:30616"/>
    </ligand>
</feature>
<evidence type="ECO:0000256" key="7">
    <source>
        <dbReference type="ARBA" id="ARBA00023014"/>
    </source>
</evidence>
<dbReference type="SUPFAM" id="SSF52540">
    <property type="entry name" value="P-loop containing nucleoside triphosphate hydrolases"/>
    <property type="match status" value="1"/>
</dbReference>
<dbReference type="PANTHER" id="PTHR42961">
    <property type="entry name" value="IRON-SULFUR PROTEIN NUBPL"/>
    <property type="match status" value="1"/>
</dbReference>
<dbReference type="InterPro" id="IPR044304">
    <property type="entry name" value="NUBPL-like"/>
</dbReference>
<keyword evidence="7 8" id="KW-0411">Iron-sulfur</keyword>
<protein>
    <recommendedName>
        <fullName evidence="8">Iron-sulfur cluster carrier protein</fullName>
    </recommendedName>
</protein>
<comment type="subunit">
    <text evidence="8">Homodimer.</text>
</comment>
<evidence type="ECO:0000313" key="11">
    <source>
        <dbReference type="Proteomes" id="UP001447857"/>
    </source>
</evidence>
<dbReference type="InterPro" id="IPR033756">
    <property type="entry name" value="YlxH/NBP35"/>
</dbReference>
<name>A0ABZ2QEH2_9FLAO</name>
<keyword evidence="5 8" id="KW-0067">ATP-binding</keyword>
<feature type="domain" description="MIP18 family-like" evidence="9">
    <location>
        <begin position="6"/>
        <end position="68"/>
    </location>
</feature>
<dbReference type="PANTHER" id="PTHR42961:SF2">
    <property type="entry name" value="IRON-SULFUR PROTEIN NUBPL"/>
    <property type="match status" value="1"/>
</dbReference>
<keyword evidence="6 8" id="KW-0408">Iron</keyword>
<evidence type="ECO:0000256" key="4">
    <source>
        <dbReference type="ARBA" id="ARBA00022741"/>
    </source>
</evidence>
<organism evidence="10 11">
    <name type="scientific">Flavobacterium ginsenosidimutans</name>
    <dbReference type="NCBI Taxonomy" id="687844"/>
    <lineage>
        <taxon>Bacteria</taxon>
        <taxon>Pseudomonadati</taxon>
        <taxon>Bacteroidota</taxon>
        <taxon>Flavobacteriia</taxon>
        <taxon>Flavobacteriales</taxon>
        <taxon>Flavobacteriaceae</taxon>
        <taxon>Flavobacterium</taxon>
    </lineage>
</organism>
<dbReference type="GO" id="GO:0005524">
    <property type="term" value="F:ATP binding"/>
    <property type="evidence" value="ECO:0007669"/>
    <property type="project" value="UniProtKB-KW"/>
</dbReference>
<accession>A0ABZ2QEH2</accession>
<dbReference type="EMBL" id="CP147988">
    <property type="protein sequence ID" value="WXK51635.1"/>
    <property type="molecule type" value="Genomic_DNA"/>
</dbReference>
<evidence type="ECO:0000256" key="5">
    <source>
        <dbReference type="ARBA" id="ARBA00022840"/>
    </source>
</evidence>
<dbReference type="HAMAP" id="MF_02040">
    <property type="entry name" value="Mrp_NBP35"/>
    <property type="match status" value="1"/>
</dbReference>
<evidence type="ECO:0000259" key="9">
    <source>
        <dbReference type="Pfam" id="PF01883"/>
    </source>
</evidence>
<evidence type="ECO:0000256" key="6">
    <source>
        <dbReference type="ARBA" id="ARBA00023004"/>
    </source>
</evidence>
<dbReference type="Pfam" id="PF01883">
    <property type="entry name" value="FeS_assembly_P"/>
    <property type="match status" value="1"/>
</dbReference>
<dbReference type="PROSITE" id="PS01215">
    <property type="entry name" value="MRP"/>
    <property type="match status" value="1"/>
</dbReference>